<organism evidence="2">
    <name type="scientific">Timema cristinae</name>
    <name type="common">Walking stick</name>
    <dbReference type="NCBI Taxonomy" id="61476"/>
    <lineage>
        <taxon>Eukaryota</taxon>
        <taxon>Metazoa</taxon>
        <taxon>Ecdysozoa</taxon>
        <taxon>Arthropoda</taxon>
        <taxon>Hexapoda</taxon>
        <taxon>Insecta</taxon>
        <taxon>Pterygota</taxon>
        <taxon>Neoptera</taxon>
        <taxon>Polyneoptera</taxon>
        <taxon>Phasmatodea</taxon>
        <taxon>Timematodea</taxon>
        <taxon>Timematoidea</taxon>
        <taxon>Timematidae</taxon>
        <taxon>Timema</taxon>
    </lineage>
</organism>
<evidence type="ECO:0000256" key="1">
    <source>
        <dbReference type="SAM" id="Phobius"/>
    </source>
</evidence>
<dbReference type="AlphaFoldDB" id="A0A7R9H6T2"/>
<name>A0A7R9H6T2_TIMCR</name>
<feature type="transmembrane region" description="Helical" evidence="1">
    <location>
        <begin position="22"/>
        <end position="39"/>
    </location>
</feature>
<keyword evidence="1" id="KW-0812">Transmembrane</keyword>
<proteinExistence type="predicted"/>
<sequence length="119" mass="13375">MVIWVIVSTVEAAPLIKIHCVLPIYFVCTLTLIFLSYMCKPDTMTTNGGPVDDHEQKTTSEPIDKEFTYHKLKTTGLRVSFTHRMVSTSKDQYIRLRSTCADISTSTGEITRSSHPPPP</sequence>
<accession>A0A7R9H6T2</accession>
<dbReference type="EMBL" id="OC322152">
    <property type="protein sequence ID" value="CAD7411299.1"/>
    <property type="molecule type" value="Genomic_DNA"/>
</dbReference>
<evidence type="ECO:0000313" key="2">
    <source>
        <dbReference type="EMBL" id="CAD7411299.1"/>
    </source>
</evidence>
<keyword evidence="1" id="KW-1133">Transmembrane helix</keyword>
<reference evidence="2" key="1">
    <citation type="submission" date="2020-11" db="EMBL/GenBank/DDBJ databases">
        <authorList>
            <person name="Tran Van P."/>
        </authorList>
    </citation>
    <scope>NUCLEOTIDE SEQUENCE</scope>
</reference>
<gene>
    <name evidence="2" type="ORF">TCEB3V08_LOCUS10884</name>
</gene>
<keyword evidence="1" id="KW-0472">Membrane</keyword>
<protein>
    <submittedName>
        <fullName evidence="2">Uncharacterized protein</fullName>
    </submittedName>
</protein>